<keyword evidence="2" id="KW-1185">Reference proteome</keyword>
<dbReference type="Proteomes" id="UP000708208">
    <property type="component" value="Unassembled WGS sequence"/>
</dbReference>
<feature type="non-terminal residue" evidence="1">
    <location>
        <position position="34"/>
    </location>
</feature>
<evidence type="ECO:0000313" key="2">
    <source>
        <dbReference type="Proteomes" id="UP000708208"/>
    </source>
</evidence>
<feature type="non-terminal residue" evidence="1">
    <location>
        <position position="1"/>
    </location>
</feature>
<comment type="caution">
    <text evidence="1">The sequence shown here is derived from an EMBL/GenBank/DDBJ whole genome shotgun (WGS) entry which is preliminary data.</text>
</comment>
<dbReference type="EMBL" id="CAJVCH010109199">
    <property type="protein sequence ID" value="CAG7724377.1"/>
    <property type="molecule type" value="Genomic_DNA"/>
</dbReference>
<organism evidence="1 2">
    <name type="scientific">Allacma fusca</name>
    <dbReference type="NCBI Taxonomy" id="39272"/>
    <lineage>
        <taxon>Eukaryota</taxon>
        <taxon>Metazoa</taxon>
        <taxon>Ecdysozoa</taxon>
        <taxon>Arthropoda</taxon>
        <taxon>Hexapoda</taxon>
        <taxon>Collembola</taxon>
        <taxon>Symphypleona</taxon>
        <taxon>Sminthuridae</taxon>
        <taxon>Allacma</taxon>
    </lineage>
</organism>
<reference evidence="1" key="1">
    <citation type="submission" date="2021-06" db="EMBL/GenBank/DDBJ databases">
        <authorList>
            <person name="Hodson N. C."/>
            <person name="Mongue J. A."/>
            <person name="Jaron S. K."/>
        </authorList>
    </citation>
    <scope>NUCLEOTIDE SEQUENCE</scope>
</reference>
<protein>
    <submittedName>
        <fullName evidence="1">Uncharacterized protein</fullName>
    </submittedName>
</protein>
<gene>
    <name evidence="1" type="ORF">AFUS01_LOCUS13407</name>
</gene>
<evidence type="ECO:0000313" key="1">
    <source>
        <dbReference type="EMBL" id="CAG7724377.1"/>
    </source>
</evidence>
<proteinExistence type="predicted"/>
<dbReference type="AlphaFoldDB" id="A0A8J2JTK8"/>
<accession>A0A8J2JTK8</accession>
<name>A0A8J2JTK8_9HEXA</name>
<sequence length="34" mass="3715">PPPTSPTFYCLTISQQPACPILLPHPANPHCLFL</sequence>